<name>A0ABD1GF71_SALDI</name>
<gene>
    <name evidence="1" type="ORF">AAHA92_25878</name>
</gene>
<dbReference type="AlphaFoldDB" id="A0ABD1GF71"/>
<organism evidence="1 2">
    <name type="scientific">Salvia divinorum</name>
    <name type="common">Maria pastora</name>
    <name type="synonym">Diviner's sage</name>
    <dbReference type="NCBI Taxonomy" id="28513"/>
    <lineage>
        <taxon>Eukaryota</taxon>
        <taxon>Viridiplantae</taxon>
        <taxon>Streptophyta</taxon>
        <taxon>Embryophyta</taxon>
        <taxon>Tracheophyta</taxon>
        <taxon>Spermatophyta</taxon>
        <taxon>Magnoliopsida</taxon>
        <taxon>eudicotyledons</taxon>
        <taxon>Gunneridae</taxon>
        <taxon>Pentapetalae</taxon>
        <taxon>asterids</taxon>
        <taxon>lamiids</taxon>
        <taxon>Lamiales</taxon>
        <taxon>Lamiaceae</taxon>
        <taxon>Nepetoideae</taxon>
        <taxon>Mentheae</taxon>
        <taxon>Salviinae</taxon>
        <taxon>Salvia</taxon>
        <taxon>Salvia subgen. Calosphace</taxon>
    </lineage>
</organism>
<accession>A0ABD1GF71</accession>
<dbReference type="Proteomes" id="UP001567538">
    <property type="component" value="Unassembled WGS sequence"/>
</dbReference>
<sequence length="96" mass="11090">MESKGSIFCCGNRKAFLKATEELENLETDHCSLPCLNTDFNQTQQKSSKFKNVQRHEKVLIHKHKNQTTMALDLKIPAGEKKMVEISEEKRSFFES</sequence>
<protein>
    <submittedName>
        <fullName evidence="1">Uncharacterized protein</fullName>
    </submittedName>
</protein>
<dbReference type="EMBL" id="JBEAFC010000009">
    <property type="protein sequence ID" value="KAL1541688.1"/>
    <property type="molecule type" value="Genomic_DNA"/>
</dbReference>
<evidence type="ECO:0000313" key="2">
    <source>
        <dbReference type="Proteomes" id="UP001567538"/>
    </source>
</evidence>
<proteinExistence type="predicted"/>
<reference evidence="1 2" key="1">
    <citation type="submission" date="2024-06" db="EMBL/GenBank/DDBJ databases">
        <title>A chromosome level genome sequence of Diviner's sage (Salvia divinorum).</title>
        <authorList>
            <person name="Ford S.A."/>
            <person name="Ro D.-K."/>
            <person name="Ness R.W."/>
            <person name="Phillips M.A."/>
        </authorList>
    </citation>
    <scope>NUCLEOTIDE SEQUENCE [LARGE SCALE GENOMIC DNA]</scope>
    <source>
        <strain evidence="1">SAF-2024a</strain>
        <tissue evidence="1">Leaf</tissue>
    </source>
</reference>
<comment type="caution">
    <text evidence="1">The sequence shown here is derived from an EMBL/GenBank/DDBJ whole genome shotgun (WGS) entry which is preliminary data.</text>
</comment>
<evidence type="ECO:0000313" key="1">
    <source>
        <dbReference type="EMBL" id="KAL1541688.1"/>
    </source>
</evidence>
<keyword evidence="2" id="KW-1185">Reference proteome</keyword>